<dbReference type="OrthoDB" id="335500at2"/>
<accession>A0A2M9XBF4</accession>
<dbReference type="Proteomes" id="UP000232196">
    <property type="component" value="Unassembled WGS sequence"/>
</dbReference>
<dbReference type="RefSeq" id="WP_086446559.1">
    <property type="nucleotide sequence ID" value="NZ_NPDL01000005.1"/>
</dbReference>
<dbReference type="EMBL" id="NPDN01000006">
    <property type="protein sequence ID" value="PJZ25023.1"/>
    <property type="molecule type" value="Genomic_DNA"/>
</dbReference>
<dbReference type="AlphaFoldDB" id="A0A2M9XBF4"/>
<evidence type="ECO:0000313" key="2">
    <source>
        <dbReference type="Proteomes" id="UP000232196"/>
    </source>
</evidence>
<keyword evidence="2" id="KW-1185">Reference proteome</keyword>
<evidence type="ECO:0000313" key="1">
    <source>
        <dbReference type="EMBL" id="PJZ25023.1"/>
    </source>
</evidence>
<gene>
    <name evidence="1" type="ORF">CH357_12460</name>
</gene>
<comment type="caution">
    <text evidence="1">The sequence shown here is derived from an EMBL/GenBank/DDBJ whole genome shotgun (WGS) entry which is preliminary data.</text>
</comment>
<sequence length="78" mass="8929">MEAEKVISVPIKELPHLKVILAGWYNFLKDSYDQKTIDANAFKDSLKTNVVYNIDSDQVELLLSGTEQLLQSFRKKLS</sequence>
<protein>
    <submittedName>
        <fullName evidence="1">Uncharacterized protein</fullName>
    </submittedName>
</protein>
<reference evidence="1 2" key="1">
    <citation type="submission" date="2017-07" db="EMBL/GenBank/DDBJ databases">
        <title>Leptospira spp. isolated from tropical soils.</title>
        <authorList>
            <person name="Thibeaux R."/>
            <person name="Iraola G."/>
            <person name="Ferres I."/>
            <person name="Bierque E."/>
            <person name="Girault D."/>
            <person name="Soupe-Gilbert M.-E."/>
            <person name="Picardeau M."/>
            <person name="Goarant C."/>
        </authorList>
    </citation>
    <scope>NUCLEOTIDE SEQUENCE [LARGE SCALE GENOMIC DNA]</scope>
    <source>
        <strain evidence="1 2">MCA1-C-A1</strain>
    </source>
</reference>
<organism evidence="1 2">
    <name type="scientific">Leptospira hartskeerlii</name>
    <dbReference type="NCBI Taxonomy" id="2023177"/>
    <lineage>
        <taxon>Bacteria</taxon>
        <taxon>Pseudomonadati</taxon>
        <taxon>Spirochaetota</taxon>
        <taxon>Spirochaetia</taxon>
        <taxon>Leptospirales</taxon>
        <taxon>Leptospiraceae</taxon>
        <taxon>Leptospira</taxon>
    </lineage>
</organism>
<name>A0A2M9XBF4_9LEPT</name>
<proteinExistence type="predicted"/>